<comment type="caution">
    <text evidence="2">The sequence shown here is derived from an EMBL/GenBank/DDBJ whole genome shotgun (WGS) entry which is preliminary data.</text>
</comment>
<reference evidence="2 3" key="1">
    <citation type="submission" date="2019-01" db="EMBL/GenBank/DDBJ databases">
        <authorList>
            <person name="Chen W.-M."/>
        </authorList>
    </citation>
    <scope>NUCLEOTIDE SEQUENCE [LARGE SCALE GENOMIC DNA]</scope>
    <source>
        <strain evidence="2 3">CCP-6</strain>
    </source>
</reference>
<keyword evidence="3" id="KW-1185">Reference proteome</keyword>
<evidence type="ECO:0000313" key="2">
    <source>
        <dbReference type="EMBL" id="RVT95237.1"/>
    </source>
</evidence>
<dbReference type="Proteomes" id="UP000282957">
    <property type="component" value="Unassembled WGS sequence"/>
</dbReference>
<feature type="region of interest" description="Disordered" evidence="1">
    <location>
        <begin position="1"/>
        <end position="23"/>
    </location>
</feature>
<protein>
    <submittedName>
        <fullName evidence="2">Uncharacterized protein</fullName>
    </submittedName>
</protein>
<gene>
    <name evidence="2" type="ORF">EOD42_16765</name>
</gene>
<dbReference type="AlphaFoldDB" id="A0A437MC68"/>
<proteinExistence type="predicted"/>
<evidence type="ECO:0000256" key="1">
    <source>
        <dbReference type="SAM" id="MobiDB-lite"/>
    </source>
</evidence>
<dbReference type="EMBL" id="SACL01000006">
    <property type="protein sequence ID" value="RVT95237.1"/>
    <property type="molecule type" value="Genomic_DNA"/>
</dbReference>
<sequence length="181" mass="20292">MSNRKRTPKARSTLPPLDHGPRVQHQTGKLEVVEAPDPDRPAHNVRRARRVYHYHAAWQRGSLTDAEREAADRYAITCEMEEGARDKPTGGPPVRVPPWMQGQPLMTQVQAVTSLRFAHHAVGKDGAALLRLYVRDNLSAEVIASRRGLDGEGRQRETKDVTMGRIRAALGRLAEHWGMVE</sequence>
<accession>A0A437MC68</accession>
<dbReference type="RefSeq" id="WP_127788725.1">
    <property type="nucleotide sequence ID" value="NZ_SACL01000006.1"/>
</dbReference>
<evidence type="ECO:0000313" key="3">
    <source>
        <dbReference type="Proteomes" id="UP000282957"/>
    </source>
</evidence>
<name>A0A437MC68_9PROT</name>
<organism evidence="2 3">
    <name type="scientific">Rhodovarius crocodyli</name>
    <dbReference type="NCBI Taxonomy" id="1979269"/>
    <lineage>
        <taxon>Bacteria</taxon>
        <taxon>Pseudomonadati</taxon>
        <taxon>Pseudomonadota</taxon>
        <taxon>Alphaproteobacteria</taxon>
        <taxon>Acetobacterales</taxon>
        <taxon>Roseomonadaceae</taxon>
        <taxon>Rhodovarius</taxon>
    </lineage>
</organism>